<reference evidence="1 2" key="1">
    <citation type="journal article" date="2017" name="PLoS Biol.">
        <title>The sea cucumber genome provides insights into morphological evolution and visceral regeneration.</title>
        <authorList>
            <person name="Zhang X."/>
            <person name="Sun L."/>
            <person name="Yuan J."/>
            <person name="Sun Y."/>
            <person name="Gao Y."/>
            <person name="Zhang L."/>
            <person name="Li S."/>
            <person name="Dai H."/>
            <person name="Hamel J.F."/>
            <person name="Liu C."/>
            <person name="Yu Y."/>
            <person name="Liu S."/>
            <person name="Lin W."/>
            <person name="Guo K."/>
            <person name="Jin S."/>
            <person name="Xu P."/>
            <person name="Storey K.B."/>
            <person name="Huan P."/>
            <person name="Zhang T."/>
            <person name="Zhou Y."/>
            <person name="Zhang J."/>
            <person name="Lin C."/>
            <person name="Li X."/>
            <person name="Xing L."/>
            <person name="Huo D."/>
            <person name="Sun M."/>
            <person name="Wang L."/>
            <person name="Mercier A."/>
            <person name="Li F."/>
            <person name="Yang H."/>
            <person name="Xiang J."/>
        </authorList>
    </citation>
    <scope>NUCLEOTIDE SEQUENCE [LARGE SCALE GENOMIC DNA]</scope>
    <source>
        <strain evidence="1">Shaxun</strain>
        <tissue evidence="1">Muscle</tissue>
    </source>
</reference>
<dbReference type="GO" id="GO:0005634">
    <property type="term" value="C:nucleus"/>
    <property type="evidence" value="ECO:0007669"/>
    <property type="project" value="InterPro"/>
</dbReference>
<dbReference type="SUPFAM" id="SSF48371">
    <property type="entry name" value="ARM repeat"/>
    <property type="match status" value="1"/>
</dbReference>
<dbReference type="PANTHER" id="PTHR16199:SF4">
    <property type="entry name" value="CONDENSIN-2 COMPLEX SUBUNIT G2"/>
    <property type="match status" value="1"/>
</dbReference>
<dbReference type="InterPro" id="IPR016024">
    <property type="entry name" value="ARM-type_fold"/>
</dbReference>
<dbReference type="InterPro" id="IPR024741">
    <property type="entry name" value="Condensin2_G2"/>
</dbReference>
<comment type="caution">
    <text evidence="1">The sequence shown here is derived from an EMBL/GenBank/DDBJ whole genome shotgun (WGS) entry which is preliminary data.</text>
</comment>
<dbReference type="Gene3D" id="1.25.10.10">
    <property type="entry name" value="Leucine-rich Repeat Variant"/>
    <property type="match status" value="1"/>
</dbReference>
<dbReference type="GO" id="GO:0000070">
    <property type="term" value="P:mitotic sister chromatid segregation"/>
    <property type="evidence" value="ECO:0007669"/>
    <property type="project" value="TreeGrafter"/>
</dbReference>
<dbReference type="STRING" id="307972.A0A2G8JV81"/>
<dbReference type="EMBL" id="MRZV01001217">
    <property type="protein sequence ID" value="PIK39643.1"/>
    <property type="molecule type" value="Genomic_DNA"/>
</dbReference>
<evidence type="ECO:0000313" key="2">
    <source>
        <dbReference type="Proteomes" id="UP000230750"/>
    </source>
</evidence>
<gene>
    <name evidence="1" type="ORF">BSL78_23520</name>
</gene>
<dbReference type="Proteomes" id="UP000230750">
    <property type="component" value="Unassembled WGS sequence"/>
</dbReference>
<dbReference type="InterPro" id="IPR011989">
    <property type="entry name" value="ARM-like"/>
</dbReference>
<dbReference type="GO" id="GO:0000796">
    <property type="term" value="C:condensin complex"/>
    <property type="evidence" value="ECO:0007669"/>
    <property type="project" value="TreeGrafter"/>
</dbReference>
<evidence type="ECO:0000313" key="1">
    <source>
        <dbReference type="EMBL" id="PIK39643.1"/>
    </source>
</evidence>
<dbReference type="OrthoDB" id="10062843at2759"/>
<sequence length="292" mass="32573">MPHHGSCRAEVQYYGEIYFKAWKTATGDILMTIEQSCIQDLMFFAVHAKRQGSHSLAAILVQLLGYFTKQKRLQGVDKMLCTLYEPILWRALNAANPGVRVNAAYLLIDAFPLQDPESNKESMDAILQKQIDALNTLLCDPCPTVRVTAVQGVCKVVSVYWELLPAAAVSSFLAKLIQDQVYDTSSPDVRVAVFKGLKYILDNPLSHPLLKHTLPSLGDFIHDTSEKVIISFLELLLKVKGIRTIKVSSIVSMEHLLARLEVASAPLARRLVSLLFNSFHPLTKKLISRSRG</sequence>
<dbReference type="Pfam" id="PF12422">
    <property type="entry name" value="Condensin2nSMC"/>
    <property type="match status" value="1"/>
</dbReference>
<keyword evidence="2" id="KW-1185">Reference proteome</keyword>
<dbReference type="AlphaFoldDB" id="A0A2G8JV81"/>
<protein>
    <submittedName>
        <fullName evidence="1">Putative condensin-2 complex subunit G2</fullName>
    </submittedName>
</protein>
<proteinExistence type="predicted"/>
<organism evidence="1 2">
    <name type="scientific">Stichopus japonicus</name>
    <name type="common">Sea cucumber</name>
    <dbReference type="NCBI Taxonomy" id="307972"/>
    <lineage>
        <taxon>Eukaryota</taxon>
        <taxon>Metazoa</taxon>
        <taxon>Echinodermata</taxon>
        <taxon>Eleutherozoa</taxon>
        <taxon>Echinozoa</taxon>
        <taxon>Holothuroidea</taxon>
        <taxon>Aspidochirotacea</taxon>
        <taxon>Aspidochirotida</taxon>
        <taxon>Stichopodidae</taxon>
        <taxon>Apostichopus</taxon>
    </lineage>
</organism>
<name>A0A2G8JV81_STIJA</name>
<dbReference type="PANTHER" id="PTHR16199">
    <property type="entry name" value="CONDENSIN-2 COMPLEX SUBUNIT G2"/>
    <property type="match status" value="1"/>
</dbReference>
<accession>A0A2G8JV81</accession>